<dbReference type="EMBL" id="WHWB01033381">
    <property type="protein sequence ID" value="KAJ7420226.1"/>
    <property type="molecule type" value="Genomic_DNA"/>
</dbReference>
<organism evidence="7 8">
    <name type="scientific">Willisornis vidua</name>
    <name type="common">Xingu scale-backed antbird</name>
    <dbReference type="NCBI Taxonomy" id="1566151"/>
    <lineage>
        <taxon>Eukaryota</taxon>
        <taxon>Metazoa</taxon>
        <taxon>Chordata</taxon>
        <taxon>Craniata</taxon>
        <taxon>Vertebrata</taxon>
        <taxon>Euteleostomi</taxon>
        <taxon>Archelosauria</taxon>
        <taxon>Archosauria</taxon>
        <taxon>Dinosauria</taxon>
        <taxon>Saurischia</taxon>
        <taxon>Theropoda</taxon>
        <taxon>Coelurosauria</taxon>
        <taxon>Aves</taxon>
        <taxon>Neognathae</taxon>
        <taxon>Neoaves</taxon>
        <taxon>Telluraves</taxon>
        <taxon>Australaves</taxon>
        <taxon>Passeriformes</taxon>
        <taxon>Thamnophilidae</taxon>
        <taxon>Willisornis</taxon>
    </lineage>
</organism>
<reference evidence="7" key="1">
    <citation type="submission" date="2019-10" db="EMBL/GenBank/DDBJ databases">
        <authorList>
            <person name="Soares A.E.R."/>
            <person name="Aleixo A."/>
            <person name="Schneider P."/>
            <person name="Miyaki C.Y."/>
            <person name="Schneider M.P."/>
            <person name="Mello C."/>
            <person name="Vasconcelos A.T.R."/>
        </authorList>
    </citation>
    <scope>NUCLEOTIDE SEQUENCE</scope>
    <source>
        <tissue evidence="7">Muscle</tissue>
    </source>
</reference>
<evidence type="ECO:0000313" key="7">
    <source>
        <dbReference type="EMBL" id="KAJ7420226.1"/>
    </source>
</evidence>
<keyword evidence="1 3" id="KW-0808">Transferase</keyword>
<evidence type="ECO:0000313" key="8">
    <source>
        <dbReference type="Proteomes" id="UP001145742"/>
    </source>
</evidence>
<name>A0ABQ9DIL8_9PASS</name>
<dbReference type="InterPro" id="IPR015938">
    <property type="entry name" value="Glycine_N-acyltransferase_N"/>
</dbReference>
<dbReference type="PANTHER" id="PTHR15298">
    <property type="entry name" value="L-COA N-ACYLTRANSFERASE-RELATED"/>
    <property type="match status" value="1"/>
</dbReference>
<comment type="caution">
    <text evidence="7">The sequence shown here is derived from an EMBL/GenBank/DDBJ whole genome shotgun (WGS) entry which is preliminary data.</text>
</comment>
<evidence type="ECO:0000259" key="5">
    <source>
        <dbReference type="Pfam" id="PF06021"/>
    </source>
</evidence>
<dbReference type="Proteomes" id="UP001145742">
    <property type="component" value="Unassembled WGS sequence"/>
</dbReference>
<dbReference type="Pfam" id="PF08444">
    <property type="entry name" value="Gly_acyl_tr_C"/>
    <property type="match status" value="1"/>
</dbReference>
<gene>
    <name evidence="7" type="ORF">WISP_49379</name>
</gene>
<accession>A0ABQ9DIL8</accession>
<dbReference type="InterPro" id="IPR010313">
    <property type="entry name" value="Glycine_N-acyltransferase"/>
</dbReference>
<dbReference type="InterPro" id="IPR016181">
    <property type="entry name" value="Acyl_CoA_acyltransferase"/>
</dbReference>
<proteinExistence type="inferred from homology"/>
<dbReference type="Pfam" id="PF06021">
    <property type="entry name" value="Gly_acyl_tr_N"/>
    <property type="match status" value="1"/>
</dbReference>
<keyword evidence="2 3" id="KW-0012">Acyltransferase</keyword>
<protein>
    <recommendedName>
        <fullName evidence="3">Glycine N-acyltransferase-like protein</fullName>
        <ecNumber evidence="3">2.3.1.-</ecNumber>
    </recommendedName>
</protein>
<keyword evidence="8" id="KW-1185">Reference proteome</keyword>
<feature type="domain" description="Glycine N-acyltransferase N-terminal" evidence="5">
    <location>
        <begin position="90"/>
        <end position="275"/>
    </location>
</feature>
<feature type="region of interest" description="Disordered" evidence="4">
    <location>
        <begin position="1"/>
        <end position="20"/>
    </location>
</feature>
<evidence type="ECO:0000256" key="4">
    <source>
        <dbReference type="SAM" id="MobiDB-lite"/>
    </source>
</evidence>
<comment type="similarity">
    <text evidence="3">Belongs to the glycine N-acyltransferase family.</text>
</comment>
<evidence type="ECO:0000256" key="1">
    <source>
        <dbReference type="ARBA" id="ARBA00022679"/>
    </source>
</evidence>
<evidence type="ECO:0000256" key="3">
    <source>
        <dbReference type="RuleBase" id="RU368002"/>
    </source>
</evidence>
<dbReference type="Gene3D" id="3.40.630.30">
    <property type="match status" value="1"/>
</dbReference>
<evidence type="ECO:0000256" key="2">
    <source>
        <dbReference type="ARBA" id="ARBA00023315"/>
    </source>
</evidence>
<evidence type="ECO:0000259" key="6">
    <source>
        <dbReference type="Pfam" id="PF08444"/>
    </source>
</evidence>
<sequence length="366" mass="39210">MAGPKATTSRHRPASAPCLGRQRAGSILLGTGQGASSVDLRTGAQLGHSAPEPPEIHGSSVSPPASQILSVTTCPADPRCHHLPHSQGVMQILRCPAQLQLLEETLRKSLPTTLPVLGTVMTVARGNPAAHEVLVDSWPNFRIVLTRLCPEEHKDHKDHYTNQLAVFYRDKGALRALLGGTEAVDRARAFQLLGMQEGLDKAVRDVAGARGLQVKTIRYLALMSPEPPQPRGHVPPGLRLAPVSPSHIPLLNATWVLGGNTRSQAFLLGLVRMMPSICLLGPRGRPVSWSLLDAQGCLRHGYTVPAWRGHGLIGITLATLGQQLHARGFPIYCAVLPHNTASLRALGAIGFLVQPGTFYMIVGTPK</sequence>
<dbReference type="PANTHER" id="PTHR15298:SF1">
    <property type="entry name" value="GLYCINE N-ACYLTRANSFERASE-LIKE PROTEIN"/>
    <property type="match status" value="1"/>
</dbReference>
<feature type="domain" description="Glycine N-acyltransferase C-terminal" evidence="6">
    <location>
        <begin position="277"/>
        <end position="357"/>
    </location>
</feature>
<feature type="region of interest" description="Disordered" evidence="4">
    <location>
        <begin position="44"/>
        <end position="64"/>
    </location>
</feature>
<dbReference type="InterPro" id="IPR013652">
    <property type="entry name" value="Glycine_N-acyltransferase_C"/>
</dbReference>
<dbReference type="EC" id="2.3.1.-" evidence="3"/>
<dbReference type="SUPFAM" id="SSF55729">
    <property type="entry name" value="Acyl-CoA N-acyltransferases (Nat)"/>
    <property type="match status" value="1"/>
</dbReference>